<feature type="signal peptide" evidence="4">
    <location>
        <begin position="1"/>
        <end position="20"/>
    </location>
</feature>
<dbReference type="Pfam" id="PF06951">
    <property type="entry name" value="PLA2G12"/>
    <property type="match status" value="1"/>
</dbReference>
<reference evidence="6" key="1">
    <citation type="submission" date="2025-08" db="UniProtKB">
        <authorList>
            <consortium name="RefSeq"/>
        </authorList>
    </citation>
    <scope>IDENTIFICATION</scope>
    <source>
        <tissue evidence="6">Whole organism</tissue>
    </source>
</reference>
<dbReference type="InterPro" id="IPR010711">
    <property type="entry name" value="PLA2G12"/>
</dbReference>
<evidence type="ECO:0000256" key="4">
    <source>
        <dbReference type="SAM" id="SignalP"/>
    </source>
</evidence>
<dbReference type="GO" id="GO:0050482">
    <property type="term" value="P:arachidonate secretion"/>
    <property type="evidence" value="ECO:0007669"/>
    <property type="project" value="InterPro"/>
</dbReference>
<dbReference type="PROSITE" id="PS00118">
    <property type="entry name" value="PA2_HIS"/>
    <property type="match status" value="1"/>
</dbReference>
<evidence type="ECO:0000313" key="5">
    <source>
        <dbReference type="Proteomes" id="UP000694843"/>
    </source>
</evidence>
<protein>
    <submittedName>
        <fullName evidence="6">Uncharacterized protein LOC108682949</fullName>
    </submittedName>
</protein>
<feature type="compositionally biased region" description="Basic and acidic residues" evidence="3">
    <location>
        <begin position="101"/>
        <end position="115"/>
    </location>
</feature>
<dbReference type="InterPro" id="IPR036444">
    <property type="entry name" value="PLipase_A2_dom_sf"/>
</dbReference>
<keyword evidence="2" id="KW-0964">Secreted</keyword>
<dbReference type="GeneID" id="108682949"/>
<dbReference type="OrthoDB" id="3935740at2759"/>
<gene>
    <name evidence="6" type="primary">LOC108682949</name>
</gene>
<evidence type="ECO:0000256" key="1">
    <source>
        <dbReference type="ARBA" id="ARBA00004613"/>
    </source>
</evidence>
<proteinExistence type="predicted"/>
<dbReference type="GO" id="GO:0005509">
    <property type="term" value="F:calcium ion binding"/>
    <property type="evidence" value="ECO:0007669"/>
    <property type="project" value="InterPro"/>
</dbReference>
<evidence type="ECO:0000256" key="2">
    <source>
        <dbReference type="ARBA" id="ARBA00022525"/>
    </source>
</evidence>
<dbReference type="CTD" id="39734"/>
<dbReference type="InterPro" id="IPR033113">
    <property type="entry name" value="PLA2_histidine"/>
</dbReference>
<accession>A0A8B7PNY0</accession>
<dbReference type="GO" id="GO:0004623">
    <property type="term" value="F:phospholipase A2 activity"/>
    <property type="evidence" value="ECO:0007669"/>
    <property type="project" value="InterPro"/>
</dbReference>
<dbReference type="SUPFAM" id="SSF48619">
    <property type="entry name" value="Phospholipase A2, PLA2"/>
    <property type="match status" value="1"/>
</dbReference>
<evidence type="ECO:0000313" key="6">
    <source>
        <dbReference type="RefSeq" id="XP_018027705.1"/>
    </source>
</evidence>
<dbReference type="GO" id="GO:0005576">
    <property type="term" value="C:extracellular region"/>
    <property type="evidence" value="ECO:0007669"/>
    <property type="project" value="UniProtKB-SubCell"/>
</dbReference>
<feature type="chain" id="PRO_5034130463" evidence="4">
    <location>
        <begin position="21"/>
        <end position="232"/>
    </location>
</feature>
<sequence length="232" mass="25535">MTGKLLLPLFYALAVLSVRGTDTFSDNVALFWNLYDSVVTGSRILHDVTEGVGAVSKAIKAIDTFLDTDAEKQLEESVAQAIEEDKTATENGDEIATCDQNSKDESCSKESKSEPDTSTETEMPKFNGCGALGFHIMDANLPVGKMIECCGVHNTCYTSACRVNKRDCDSKLRSCLFSHCDQKSIERSQKKPCYAAAKLLFSGTMALSYQQYKDAQDALKCQGRSNRYGRNR</sequence>
<dbReference type="RefSeq" id="XP_018027705.1">
    <property type="nucleotide sequence ID" value="XM_018172216.2"/>
</dbReference>
<evidence type="ECO:0000256" key="3">
    <source>
        <dbReference type="SAM" id="MobiDB-lite"/>
    </source>
</evidence>
<dbReference type="PANTHER" id="PTHR12824">
    <property type="entry name" value="GROUP XII SECRETORY PHOSPHOLIPASE A2 FAMILY MEMBER"/>
    <property type="match status" value="1"/>
</dbReference>
<dbReference type="OMA" id="FHIMDAN"/>
<organism evidence="5 6">
    <name type="scientific">Hyalella azteca</name>
    <name type="common">Amphipod</name>
    <dbReference type="NCBI Taxonomy" id="294128"/>
    <lineage>
        <taxon>Eukaryota</taxon>
        <taxon>Metazoa</taxon>
        <taxon>Ecdysozoa</taxon>
        <taxon>Arthropoda</taxon>
        <taxon>Crustacea</taxon>
        <taxon>Multicrustacea</taxon>
        <taxon>Malacostraca</taxon>
        <taxon>Eumalacostraca</taxon>
        <taxon>Peracarida</taxon>
        <taxon>Amphipoda</taxon>
        <taxon>Senticaudata</taxon>
        <taxon>Talitrida</taxon>
        <taxon>Talitroidea</taxon>
        <taxon>Hyalellidae</taxon>
        <taxon>Hyalella</taxon>
    </lineage>
</organism>
<comment type="subcellular location">
    <subcellularLocation>
        <location evidence="1">Secreted</location>
    </subcellularLocation>
</comment>
<dbReference type="AlphaFoldDB" id="A0A8B7PNY0"/>
<name>A0A8B7PNY0_HYAAZ</name>
<dbReference type="PANTHER" id="PTHR12824:SF8">
    <property type="entry name" value="GXIVSPLA2, ISOFORM A"/>
    <property type="match status" value="1"/>
</dbReference>
<keyword evidence="5" id="KW-1185">Reference proteome</keyword>
<keyword evidence="4" id="KW-0732">Signal</keyword>
<dbReference type="KEGG" id="hazt:108682949"/>
<dbReference type="GO" id="GO:0006644">
    <property type="term" value="P:phospholipid metabolic process"/>
    <property type="evidence" value="ECO:0007669"/>
    <property type="project" value="InterPro"/>
</dbReference>
<feature type="region of interest" description="Disordered" evidence="3">
    <location>
        <begin position="83"/>
        <end position="122"/>
    </location>
</feature>
<dbReference type="Proteomes" id="UP000694843">
    <property type="component" value="Unplaced"/>
</dbReference>
<dbReference type="GO" id="GO:0016042">
    <property type="term" value="P:lipid catabolic process"/>
    <property type="evidence" value="ECO:0007669"/>
    <property type="project" value="InterPro"/>
</dbReference>